<comment type="caution">
    <text evidence="1">The sequence shown here is derived from an EMBL/GenBank/DDBJ whole genome shotgun (WGS) entry which is preliminary data.</text>
</comment>
<dbReference type="EMBL" id="JBEAFC010000003">
    <property type="protein sequence ID" value="KAL1562851.1"/>
    <property type="molecule type" value="Genomic_DNA"/>
</dbReference>
<sequence>MAVTLLAPSKDGYCRLCRAVHRCGFTGALYLVLSVAHHGSFLVLPTSFTVFTWPISFITLSQLIGREASITKQKCSSGNPSGTVIRSWKLCIEARRRSSAVATVATVAAPALSSSSLQPCCRRSIFVVAVVAIAASALPSPPLSPAISVSTASKPGYIEAWLTEKDIDYYVTKFKKTGFTGGVNYCHALALDCELNAPWLGEYCEAVAEFLKRYLYRKGENLMLSPCQSSNFESSSSIGKMQGFNLRTSYNVVDTFYFSTYADKKAALSITHVHTIAVSWLTLS</sequence>
<reference evidence="1 2" key="1">
    <citation type="submission" date="2024-06" db="EMBL/GenBank/DDBJ databases">
        <title>A chromosome level genome sequence of Diviner's sage (Salvia divinorum).</title>
        <authorList>
            <person name="Ford S.A."/>
            <person name="Ro D.-K."/>
            <person name="Ness R.W."/>
            <person name="Phillips M.A."/>
        </authorList>
    </citation>
    <scope>NUCLEOTIDE SEQUENCE [LARGE SCALE GENOMIC DNA]</scope>
    <source>
        <strain evidence="1">SAF-2024a</strain>
        <tissue evidence="1">Leaf</tissue>
    </source>
</reference>
<organism evidence="1 2">
    <name type="scientific">Salvia divinorum</name>
    <name type="common">Maria pastora</name>
    <name type="synonym">Diviner's sage</name>
    <dbReference type="NCBI Taxonomy" id="28513"/>
    <lineage>
        <taxon>Eukaryota</taxon>
        <taxon>Viridiplantae</taxon>
        <taxon>Streptophyta</taxon>
        <taxon>Embryophyta</taxon>
        <taxon>Tracheophyta</taxon>
        <taxon>Spermatophyta</taxon>
        <taxon>Magnoliopsida</taxon>
        <taxon>eudicotyledons</taxon>
        <taxon>Gunneridae</taxon>
        <taxon>Pentapetalae</taxon>
        <taxon>asterids</taxon>
        <taxon>lamiids</taxon>
        <taxon>Lamiales</taxon>
        <taxon>Lamiaceae</taxon>
        <taxon>Nepetoideae</taxon>
        <taxon>Mentheae</taxon>
        <taxon>Salviinae</taxon>
        <taxon>Salvia</taxon>
        <taxon>Salvia subgen. Calosphace</taxon>
    </lineage>
</organism>
<dbReference type="AlphaFoldDB" id="A0ABD1I294"/>
<dbReference type="InterPro" id="IPR029058">
    <property type="entry name" value="AB_hydrolase_fold"/>
</dbReference>
<accession>A0ABD1I294</accession>
<evidence type="ECO:0000313" key="1">
    <source>
        <dbReference type="EMBL" id="KAL1562851.1"/>
    </source>
</evidence>
<name>A0ABD1I294_SALDI</name>
<evidence type="ECO:0000313" key="2">
    <source>
        <dbReference type="Proteomes" id="UP001567538"/>
    </source>
</evidence>
<gene>
    <name evidence="1" type="ORF">AAHA92_05381</name>
</gene>
<proteinExistence type="predicted"/>
<dbReference type="Gene3D" id="3.40.50.1820">
    <property type="entry name" value="alpha/beta hydrolase"/>
    <property type="match status" value="1"/>
</dbReference>
<keyword evidence="2" id="KW-1185">Reference proteome</keyword>
<dbReference type="Proteomes" id="UP001567538">
    <property type="component" value="Unassembled WGS sequence"/>
</dbReference>
<protein>
    <submittedName>
        <fullName evidence="1">Epoxide hydrolase A-like</fullName>
    </submittedName>
</protein>